<gene>
    <name evidence="1" type="ORF">NEMBOFW57_009997</name>
</gene>
<dbReference type="EMBL" id="JAHCVI010000005">
    <property type="protein sequence ID" value="KAG7285370.1"/>
    <property type="molecule type" value="Genomic_DNA"/>
</dbReference>
<dbReference type="AlphaFoldDB" id="A0AAD4EQA6"/>
<sequence>MYPIEACIQPNDPQWVEYLAYDRAYLNSVLCATRGFYDFILGGSIGETAIHHLNKTLSTLGENLAGGDLAASDSTISTVITLAILSDVMNDNGAAKKHMQGLYQLVQVRGGIPGLRHNPELQSKVLRADLGVAIATGDKPLFFANGFSWDPYLHPRRRPTASNPNPNPKPAAFARAANLAFQTGRKIPADVFRETLVSVQYRLLALRTRSAPDSCCSLGLEDRDEELLRLGMLAFSTTVFLRIEGMPMRYGTWRGG</sequence>
<comment type="caution">
    <text evidence="1">The sequence shown here is derived from an EMBL/GenBank/DDBJ whole genome shotgun (WGS) entry which is preliminary data.</text>
</comment>
<protein>
    <submittedName>
        <fullName evidence="1">Uncharacterized protein</fullName>
    </submittedName>
</protein>
<dbReference type="PANTHER" id="PTHR37540">
    <property type="entry name" value="TRANSCRIPTION FACTOR (ACR-2), PUTATIVE-RELATED-RELATED"/>
    <property type="match status" value="1"/>
</dbReference>
<evidence type="ECO:0000313" key="2">
    <source>
        <dbReference type="Proteomes" id="UP001197093"/>
    </source>
</evidence>
<name>A0AAD4EQA6_9PEZI</name>
<reference evidence="1" key="1">
    <citation type="submission" date="2023-02" db="EMBL/GenBank/DDBJ databases">
        <authorList>
            <person name="Palmer J.M."/>
        </authorList>
    </citation>
    <scope>NUCLEOTIDE SEQUENCE</scope>
    <source>
        <strain evidence="1">FW57</strain>
    </source>
</reference>
<accession>A0AAD4EQA6</accession>
<proteinExistence type="predicted"/>
<organism evidence="1 2">
    <name type="scientific">Staphylotrichum longicolle</name>
    <dbReference type="NCBI Taxonomy" id="669026"/>
    <lineage>
        <taxon>Eukaryota</taxon>
        <taxon>Fungi</taxon>
        <taxon>Dikarya</taxon>
        <taxon>Ascomycota</taxon>
        <taxon>Pezizomycotina</taxon>
        <taxon>Sordariomycetes</taxon>
        <taxon>Sordariomycetidae</taxon>
        <taxon>Sordariales</taxon>
        <taxon>Chaetomiaceae</taxon>
        <taxon>Staphylotrichum</taxon>
    </lineage>
</organism>
<evidence type="ECO:0000313" key="1">
    <source>
        <dbReference type="EMBL" id="KAG7285370.1"/>
    </source>
</evidence>
<dbReference type="Proteomes" id="UP001197093">
    <property type="component" value="Unassembled WGS sequence"/>
</dbReference>
<keyword evidence="2" id="KW-1185">Reference proteome</keyword>